<dbReference type="InterPro" id="IPR005746">
    <property type="entry name" value="Thioredoxin"/>
</dbReference>
<sequence>MWNEIGKKTMKKNIFVLAAAAVFTLGSCNTTAKNKVDNNQTNTVKTKKGTNMKVIEMNEAMFREKIMDYKTAGDTWKFKGDKPAIVDFYATWCGPCKATAPILEEIAQEYDGKIDVYKIDVDKSEELSALFNIRSIPSLLFIPKTGKPTMSVGAHPKNELEQMIKETLLK</sequence>
<gene>
    <name evidence="9" type="ORF">BC673_11737</name>
</gene>
<evidence type="ECO:0000256" key="5">
    <source>
        <dbReference type="ARBA" id="ARBA00023284"/>
    </source>
</evidence>
<evidence type="ECO:0000256" key="6">
    <source>
        <dbReference type="NCBIfam" id="TIGR01068"/>
    </source>
</evidence>
<keyword evidence="10" id="KW-1185">Reference proteome</keyword>
<keyword evidence="5" id="KW-0676">Redox-active center</keyword>
<dbReference type="PROSITE" id="PS51352">
    <property type="entry name" value="THIOREDOXIN_2"/>
    <property type="match status" value="1"/>
</dbReference>
<reference evidence="9 10" key="1">
    <citation type="submission" date="2018-06" db="EMBL/GenBank/DDBJ databases">
        <title>Genomic Encyclopedia of Archaeal and Bacterial Type Strains, Phase II (KMG-II): from individual species to whole genera.</title>
        <authorList>
            <person name="Goeker M."/>
        </authorList>
    </citation>
    <scope>NUCLEOTIDE SEQUENCE [LARGE SCALE GENOMIC DNA]</scope>
    <source>
        <strain evidence="9 10">DSM 18710</strain>
    </source>
</reference>
<evidence type="ECO:0000256" key="3">
    <source>
        <dbReference type="ARBA" id="ARBA00022982"/>
    </source>
</evidence>
<dbReference type="InterPro" id="IPR017937">
    <property type="entry name" value="Thioredoxin_CS"/>
</dbReference>
<dbReference type="InterPro" id="IPR013766">
    <property type="entry name" value="Thioredoxin_domain"/>
</dbReference>
<dbReference type="PRINTS" id="PR00421">
    <property type="entry name" value="THIOREDOXIN"/>
</dbReference>
<dbReference type="PROSITE" id="PS51257">
    <property type="entry name" value="PROKAR_LIPOPROTEIN"/>
    <property type="match status" value="1"/>
</dbReference>
<feature type="signal peptide" evidence="7">
    <location>
        <begin position="1"/>
        <end position="32"/>
    </location>
</feature>
<protein>
    <recommendedName>
        <fullName evidence="6">Thioredoxin</fullName>
    </recommendedName>
</protein>
<dbReference type="PANTHER" id="PTHR45663:SF11">
    <property type="entry name" value="GEO12009P1"/>
    <property type="match status" value="1"/>
</dbReference>
<comment type="similarity">
    <text evidence="1">Belongs to the thioredoxin family.</text>
</comment>
<evidence type="ECO:0000313" key="10">
    <source>
        <dbReference type="Proteomes" id="UP000249852"/>
    </source>
</evidence>
<evidence type="ECO:0000256" key="4">
    <source>
        <dbReference type="ARBA" id="ARBA00023157"/>
    </source>
</evidence>
<dbReference type="CDD" id="cd02947">
    <property type="entry name" value="TRX_family"/>
    <property type="match status" value="1"/>
</dbReference>
<dbReference type="PANTHER" id="PTHR45663">
    <property type="entry name" value="GEO12009P1"/>
    <property type="match status" value="1"/>
</dbReference>
<name>A0ABX9DPQ9_9BACT</name>
<keyword evidence="7" id="KW-0732">Signal</keyword>
<dbReference type="Proteomes" id="UP000249852">
    <property type="component" value="Unassembled WGS sequence"/>
</dbReference>
<evidence type="ECO:0000256" key="7">
    <source>
        <dbReference type="SAM" id="SignalP"/>
    </source>
</evidence>
<dbReference type="Pfam" id="PF00085">
    <property type="entry name" value="Thioredoxin"/>
    <property type="match status" value="1"/>
</dbReference>
<dbReference type="SUPFAM" id="SSF52833">
    <property type="entry name" value="Thioredoxin-like"/>
    <property type="match status" value="1"/>
</dbReference>
<keyword evidence="4" id="KW-1015">Disulfide bond</keyword>
<feature type="domain" description="Thioredoxin" evidence="8">
    <location>
        <begin position="14"/>
        <end position="169"/>
    </location>
</feature>
<keyword evidence="3" id="KW-0249">Electron transport</keyword>
<evidence type="ECO:0000256" key="1">
    <source>
        <dbReference type="ARBA" id="ARBA00008987"/>
    </source>
</evidence>
<keyword evidence="2" id="KW-0813">Transport</keyword>
<organism evidence="9 10">
    <name type="scientific">Prevotella pallens</name>
    <dbReference type="NCBI Taxonomy" id="60133"/>
    <lineage>
        <taxon>Bacteria</taxon>
        <taxon>Pseudomonadati</taxon>
        <taxon>Bacteroidota</taxon>
        <taxon>Bacteroidia</taxon>
        <taxon>Bacteroidales</taxon>
        <taxon>Prevotellaceae</taxon>
        <taxon>Prevotella</taxon>
    </lineage>
</organism>
<accession>A0ABX9DPQ9</accession>
<comment type="caution">
    <text evidence="9">The sequence shown here is derived from an EMBL/GenBank/DDBJ whole genome shotgun (WGS) entry which is preliminary data.</text>
</comment>
<dbReference type="Gene3D" id="3.40.30.10">
    <property type="entry name" value="Glutaredoxin"/>
    <property type="match status" value="1"/>
</dbReference>
<dbReference type="EMBL" id="QLTQ01000017">
    <property type="protein sequence ID" value="RAS44308.1"/>
    <property type="molecule type" value="Genomic_DNA"/>
</dbReference>
<evidence type="ECO:0000256" key="2">
    <source>
        <dbReference type="ARBA" id="ARBA00022448"/>
    </source>
</evidence>
<evidence type="ECO:0000259" key="8">
    <source>
        <dbReference type="PROSITE" id="PS51352"/>
    </source>
</evidence>
<evidence type="ECO:0000313" key="9">
    <source>
        <dbReference type="EMBL" id="RAS44308.1"/>
    </source>
</evidence>
<feature type="chain" id="PRO_5046170355" description="Thioredoxin" evidence="7">
    <location>
        <begin position="33"/>
        <end position="170"/>
    </location>
</feature>
<dbReference type="PROSITE" id="PS00194">
    <property type="entry name" value="THIOREDOXIN_1"/>
    <property type="match status" value="1"/>
</dbReference>
<proteinExistence type="inferred from homology"/>
<dbReference type="InterPro" id="IPR036249">
    <property type="entry name" value="Thioredoxin-like_sf"/>
</dbReference>
<dbReference type="NCBIfam" id="TIGR01068">
    <property type="entry name" value="thioredoxin"/>
    <property type="match status" value="1"/>
</dbReference>